<accession>A0A419A385</accession>
<evidence type="ECO:0000313" key="3">
    <source>
        <dbReference type="Proteomes" id="UP000283587"/>
    </source>
</evidence>
<dbReference type="Proteomes" id="UP000283587">
    <property type="component" value="Unassembled WGS sequence"/>
</dbReference>
<reference evidence="3" key="1">
    <citation type="submission" date="2018-09" db="EMBL/GenBank/DDBJ databases">
        <title>Paracoccus onubensis nov. sp. a moderate halophilic bacterium isolated from Gruta de las Maravillas (Aracena, Spain).</title>
        <authorList>
            <person name="Jurado V."/>
            <person name="Gutierrez-Patricio S."/>
            <person name="Gonzalez-Pimentel J.L."/>
            <person name="Miller A.Z."/>
            <person name="Laiz L."/>
            <person name="Saiz-Jimenez C."/>
        </authorList>
    </citation>
    <scope>NUCLEOTIDE SEQUENCE [LARGE SCALE GENOMIC DNA]</scope>
    <source>
        <strain evidence="3">DSM 26381</strain>
    </source>
</reference>
<gene>
    <name evidence="2" type="ORF">D3P05_16810</name>
</gene>
<organism evidence="2 3">
    <name type="scientific">Paracoccus siganidrum</name>
    <dbReference type="NCBI Taxonomy" id="1276757"/>
    <lineage>
        <taxon>Bacteria</taxon>
        <taxon>Pseudomonadati</taxon>
        <taxon>Pseudomonadota</taxon>
        <taxon>Alphaproteobacteria</taxon>
        <taxon>Rhodobacterales</taxon>
        <taxon>Paracoccaceae</taxon>
        <taxon>Paracoccus</taxon>
    </lineage>
</organism>
<proteinExistence type="predicted"/>
<sequence length="239" mass="24669">MTEDAFSITGSARRAASSARSRISQGGSLGSGSAASGSRGSGSGSGNSSGGGDAGMPPELSGGRTCRTCPEWRYVMGIRKLGGVPFLYSWHHLFLIAWNRGGDGAMPTYSAFPSNQNGDPGVSGPLVGAATSDSSKPVDRDHQADAGDRTDMGHLQFAYAASFARSGEYAPGNRYVVLSDMNRNLTGALMAEGQAIDAMRIRYVATGPNSNSFAMSLAERVGLPRRKPAGDAPGSGIKL</sequence>
<name>A0A419A385_9RHOB</name>
<feature type="compositionally biased region" description="Low complexity" evidence="1">
    <location>
        <begin position="11"/>
        <end position="38"/>
    </location>
</feature>
<evidence type="ECO:0000256" key="1">
    <source>
        <dbReference type="SAM" id="MobiDB-lite"/>
    </source>
</evidence>
<feature type="compositionally biased region" description="Basic and acidic residues" evidence="1">
    <location>
        <begin position="136"/>
        <end position="149"/>
    </location>
</feature>
<keyword evidence="3" id="KW-1185">Reference proteome</keyword>
<comment type="caution">
    <text evidence="2">The sequence shown here is derived from an EMBL/GenBank/DDBJ whole genome shotgun (WGS) entry which is preliminary data.</text>
</comment>
<feature type="compositionally biased region" description="Gly residues" evidence="1">
    <location>
        <begin position="39"/>
        <end position="54"/>
    </location>
</feature>
<evidence type="ECO:0000313" key="2">
    <source>
        <dbReference type="EMBL" id="RJL07993.1"/>
    </source>
</evidence>
<feature type="region of interest" description="Disordered" evidence="1">
    <location>
        <begin position="1"/>
        <end position="63"/>
    </location>
</feature>
<dbReference type="EMBL" id="QZEW01000081">
    <property type="protein sequence ID" value="RJL07993.1"/>
    <property type="molecule type" value="Genomic_DNA"/>
</dbReference>
<protein>
    <submittedName>
        <fullName evidence="2">Uncharacterized protein</fullName>
    </submittedName>
</protein>
<dbReference type="RefSeq" id="WP_119899763.1">
    <property type="nucleotide sequence ID" value="NZ_QNRC01000006.1"/>
</dbReference>
<feature type="region of interest" description="Disordered" evidence="1">
    <location>
        <begin position="116"/>
        <end position="149"/>
    </location>
</feature>
<dbReference type="OrthoDB" id="7856651at2"/>
<dbReference type="AlphaFoldDB" id="A0A419A385"/>